<organism evidence="4 5">
    <name type="scientific">Vibrio atlanticus (strain LGP32)</name>
    <name type="common">Vibrio splendidus (strain Mel32)</name>
    <dbReference type="NCBI Taxonomy" id="575788"/>
    <lineage>
        <taxon>Bacteria</taxon>
        <taxon>Pseudomonadati</taxon>
        <taxon>Pseudomonadota</taxon>
        <taxon>Gammaproteobacteria</taxon>
        <taxon>Vibrionales</taxon>
        <taxon>Vibrionaceae</taxon>
        <taxon>Vibrio</taxon>
    </lineage>
</organism>
<evidence type="ECO:0000256" key="1">
    <source>
        <dbReference type="SAM" id="Phobius"/>
    </source>
</evidence>
<evidence type="ECO:0000259" key="3">
    <source>
        <dbReference type="PROSITE" id="PS50887"/>
    </source>
</evidence>
<proteinExistence type="predicted"/>
<dbReference type="Pfam" id="PF00563">
    <property type="entry name" value="EAL"/>
    <property type="match status" value="1"/>
</dbReference>
<gene>
    <name evidence="4" type="ordered locus">VS_II0482</name>
</gene>
<dbReference type="Pfam" id="PF00990">
    <property type="entry name" value="GGDEF"/>
    <property type="match status" value="1"/>
</dbReference>
<dbReference type="InterPro" id="IPR035919">
    <property type="entry name" value="EAL_sf"/>
</dbReference>
<dbReference type="KEGG" id="vsp:VS_II0482"/>
<accession>B7VR97</accession>
<dbReference type="InterPro" id="IPR029787">
    <property type="entry name" value="Nucleotide_cyclase"/>
</dbReference>
<dbReference type="SUPFAM" id="SSF55073">
    <property type="entry name" value="Nucleotide cyclase"/>
    <property type="match status" value="1"/>
</dbReference>
<dbReference type="Gene3D" id="3.30.70.270">
    <property type="match status" value="1"/>
</dbReference>
<dbReference type="InterPro" id="IPR001633">
    <property type="entry name" value="EAL_dom"/>
</dbReference>
<keyword evidence="1" id="KW-0472">Membrane</keyword>
<dbReference type="PANTHER" id="PTHR33121:SF71">
    <property type="entry name" value="OXYGEN SENSOR PROTEIN DOSP"/>
    <property type="match status" value="1"/>
</dbReference>
<evidence type="ECO:0000259" key="2">
    <source>
        <dbReference type="PROSITE" id="PS50883"/>
    </source>
</evidence>
<dbReference type="InterPro" id="IPR000160">
    <property type="entry name" value="GGDEF_dom"/>
</dbReference>
<keyword evidence="1" id="KW-1133">Transmembrane helix</keyword>
<dbReference type="Proteomes" id="UP000009100">
    <property type="component" value="Chromosome 2"/>
</dbReference>
<dbReference type="Gene3D" id="3.20.20.450">
    <property type="entry name" value="EAL domain"/>
    <property type="match status" value="1"/>
</dbReference>
<reference evidence="4 5" key="1">
    <citation type="submission" date="2009-02" db="EMBL/GenBank/DDBJ databases">
        <title>Vibrio splendidus str. LGP32 complete genome.</title>
        <authorList>
            <person name="Mazel D."/>
            <person name="Le Roux F."/>
        </authorList>
    </citation>
    <scope>NUCLEOTIDE SEQUENCE [LARGE SCALE GENOMIC DNA]</scope>
    <source>
        <strain evidence="4 5">LGP32</strain>
    </source>
</reference>
<dbReference type="STRING" id="575788.VS_II0482"/>
<dbReference type="SMART" id="SM00052">
    <property type="entry name" value="EAL"/>
    <property type="match status" value="1"/>
</dbReference>
<dbReference type="PANTHER" id="PTHR33121">
    <property type="entry name" value="CYCLIC DI-GMP PHOSPHODIESTERASE PDEF"/>
    <property type="match status" value="1"/>
</dbReference>
<feature type="domain" description="EAL" evidence="2">
    <location>
        <begin position="531"/>
        <end position="784"/>
    </location>
</feature>
<dbReference type="PROSITE" id="PS50887">
    <property type="entry name" value="GGDEF"/>
    <property type="match status" value="1"/>
</dbReference>
<dbReference type="eggNOG" id="COG5001">
    <property type="taxonomic scope" value="Bacteria"/>
</dbReference>
<dbReference type="InterPro" id="IPR043128">
    <property type="entry name" value="Rev_trsase/Diguanyl_cyclase"/>
</dbReference>
<dbReference type="PROSITE" id="PS50883">
    <property type="entry name" value="EAL"/>
    <property type="match status" value="1"/>
</dbReference>
<dbReference type="Gene3D" id="3.30.450.20">
    <property type="entry name" value="PAS domain"/>
    <property type="match status" value="1"/>
</dbReference>
<dbReference type="HOGENOM" id="CLU_000445_70_44_6"/>
<evidence type="ECO:0000313" key="4">
    <source>
        <dbReference type="EMBL" id="CAV26010.1"/>
    </source>
</evidence>
<feature type="domain" description="GGDEF" evidence="3">
    <location>
        <begin position="391"/>
        <end position="522"/>
    </location>
</feature>
<feature type="transmembrane region" description="Helical" evidence="1">
    <location>
        <begin position="36"/>
        <end position="56"/>
    </location>
</feature>
<dbReference type="SUPFAM" id="SSF141868">
    <property type="entry name" value="EAL domain-like"/>
    <property type="match status" value="1"/>
</dbReference>
<name>B7VR97_VIBA3</name>
<dbReference type="NCBIfam" id="TIGR00254">
    <property type="entry name" value="GGDEF"/>
    <property type="match status" value="1"/>
</dbReference>
<dbReference type="EMBL" id="FM954973">
    <property type="protein sequence ID" value="CAV26010.1"/>
    <property type="molecule type" value="Genomic_DNA"/>
</dbReference>
<dbReference type="AlphaFoldDB" id="B7VR97"/>
<dbReference type="InterPro" id="IPR050706">
    <property type="entry name" value="Cyclic-di-GMP_PDE-like"/>
</dbReference>
<sequence>MPRCINHTGDINVVTCSLLKVVTNKRHLMALFKKNIWSLYALIVLLTLILFSAFGITKWQSNRDDFTKQQHIQVEIFSSSVNSLLTSQEALLEVVGHQLAQQSDFTRTASIQIRPILDKLLDTHPAIAAFGLLNPQGDYLSISSNLQLSDQFNLLDLPYTKDSFLEAVSSNKMVLGRTYFHDSLNSLVIPMRKSISLDGKNVDAVMTAGLRLDSTILFENNAHAGNYNTLTLLRTDNYRQFFSSDIESLDAYLKPVDNVLMDRITKSFSEQVTVSVKEAKTGKYTYSFCIDDSAFPSLVSAKYIPDYKLWVVGRTDLAHVDGIFAKEFGALFFVFVVLQFGFYFLVKSIAKNEQRTRSQLIYQANHDPLTSLPNRSYMRKNIGKWIEDESEPFSLLFIDIDNFKCVNDTHGHDFGDKVLKQIALRLMRFRSRVSLLVRESSDEFLFLTPLSSESEIKRLSERIIEVLSQPYEVESAQFLLSCSVGIARFPDHGRDLDSLLRSADISMYKAKQQQNSYSIFTTEMQDAHLYKMRVEQRLRIAIDKQALFMVFQPLVRADESTHGVEALVRWVDDELGFVPPDVFIPIAESTGLMHKLGTFIIESSVMQIAHLHRTIEQKIGLSINISVRQFSHKSFSEHLFTTLEKYQFSPSCLTLEITESLFIEDVAIVKPLFEALKENDIKISLDDFGTGYSSLSMLKALPIDELKIDKSFIENIAVDQQSLTMVQNIIAIGKNFGMVVLAEGVESNEHFAILKACGCDLMQGYYFSRPIPYDELCKYLTPAQVMATELPEPTL</sequence>
<protein>
    <submittedName>
        <fullName evidence="4">Signal transduction protein</fullName>
    </submittedName>
</protein>
<keyword evidence="1" id="KW-0812">Transmembrane</keyword>
<evidence type="ECO:0000313" key="5">
    <source>
        <dbReference type="Proteomes" id="UP000009100"/>
    </source>
</evidence>
<dbReference type="CDD" id="cd01948">
    <property type="entry name" value="EAL"/>
    <property type="match status" value="1"/>
</dbReference>
<dbReference type="CDD" id="cd01949">
    <property type="entry name" value="GGDEF"/>
    <property type="match status" value="1"/>
</dbReference>
<dbReference type="GO" id="GO:0071111">
    <property type="term" value="F:cyclic-guanylate-specific phosphodiesterase activity"/>
    <property type="evidence" value="ECO:0007669"/>
    <property type="project" value="InterPro"/>
</dbReference>
<dbReference type="SMART" id="SM00267">
    <property type="entry name" value="GGDEF"/>
    <property type="match status" value="1"/>
</dbReference>